<dbReference type="Gramene" id="TraesJAG3D03G01832850.1">
    <property type="protein sequence ID" value="TraesJAG3D03G01832850.1.CDS1"/>
    <property type="gene ID" value="TraesJAG3D03G01832850"/>
</dbReference>
<proteinExistence type="predicted"/>
<dbReference type="Gramene" id="TraesCS3D03G0193000.1">
    <property type="protein sequence ID" value="TraesCS3D03G0193000.1.CDS1"/>
    <property type="gene ID" value="TraesCS3D03G0193000"/>
</dbReference>
<reference evidence="2" key="1">
    <citation type="submission" date="2018-08" db="EMBL/GenBank/DDBJ databases">
        <authorList>
            <person name="Rossello M."/>
        </authorList>
    </citation>
    <scope>NUCLEOTIDE SEQUENCE [LARGE SCALE GENOMIC DNA]</scope>
    <source>
        <strain evidence="2">cv. Chinese Spring</strain>
    </source>
</reference>
<evidence type="ECO:0000313" key="2">
    <source>
        <dbReference type="EnsemblPlants" id="TraesCS3D02G096900.1.cds1"/>
    </source>
</evidence>
<organism evidence="2">
    <name type="scientific">Triticum aestivum</name>
    <name type="common">Wheat</name>
    <dbReference type="NCBI Taxonomy" id="4565"/>
    <lineage>
        <taxon>Eukaryota</taxon>
        <taxon>Viridiplantae</taxon>
        <taxon>Streptophyta</taxon>
        <taxon>Embryophyta</taxon>
        <taxon>Tracheophyta</taxon>
        <taxon>Spermatophyta</taxon>
        <taxon>Magnoliopsida</taxon>
        <taxon>Liliopsida</taxon>
        <taxon>Poales</taxon>
        <taxon>Poaceae</taxon>
        <taxon>BOP clade</taxon>
        <taxon>Pooideae</taxon>
        <taxon>Triticodae</taxon>
        <taxon>Triticeae</taxon>
        <taxon>Triticinae</taxon>
        <taxon>Triticum</taxon>
    </lineage>
</organism>
<dbReference type="Gramene" id="TraesCS3D02G096900.1">
    <property type="protein sequence ID" value="TraesCS3D02G096900.1.cds1"/>
    <property type="gene ID" value="TraesCS3D02G096900"/>
</dbReference>
<dbReference type="OMA" id="RFFFADF"/>
<dbReference type="Gramene" id="TraesSTA3D03G01819120.1">
    <property type="protein sequence ID" value="TraesSTA3D03G01819120.1.CDS1"/>
    <property type="gene ID" value="TraesSTA3D03G01819120"/>
</dbReference>
<dbReference type="PANTHER" id="PTHR33085:SF51">
    <property type="entry name" value="DUF1618 DOMAIN-CONTAINING PROTEIN"/>
    <property type="match status" value="1"/>
</dbReference>
<dbReference type="Gramene" id="TraesRN3D0100207000.1">
    <property type="protein sequence ID" value="TraesRN3D0100207000.1"/>
    <property type="gene ID" value="TraesRN3D0100207000"/>
</dbReference>
<dbReference type="AlphaFoldDB" id="A0A3B6GM06"/>
<evidence type="ECO:0000313" key="3">
    <source>
        <dbReference type="Proteomes" id="UP000019116"/>
    </source>
</evidence>
<dbReference type="Gramene" id="TraesSYM3D03G01846740.1">
    <property type="protein sequence ID" value="TraesSYM3D03G01846740.1.CDS1"/>
    <property type="gene ID" value="TraesSYM3D03G01846740"/>
</dbReference>
<dbReference type="Gramene" id="TraesROB_scaffold_031029_01G000900.1">
    <property type="protein sequence ID" value="TraesROB_scaffold_031029_01G000900.1"/>
    <property type="gene ID" value="TraesROB_scaffold_031029_01G000900"/>
</dbReference>
<dbReference type="Gramene" id="TraesLAC3D03G01765890.1">
    <property type="protein sequence ID" value="TraesLAC3D03G01765890.1.CDS1"/>
    <property type="gene ID" value="TraesLAC3D03G01765890"/>
</dbReference>
<dbReference type="OrthoDB" id="719852at2759"/>
<dbReference type="Gramene" id="TraesNOR3D03G01851150.1">
    <property type="protein sequence ID" value="TraesNOR3D03G01851150.1.CDS1"/>
    <property type="gene ID" value="TraesNOR3D03G01851150"/>
</dbReference>
<dbReference type="Gramene" id="TraesLDM3D03G01822530.1">
    <property type="protein sequence ID" value="TraesLDM3D03G01822530.1.CDS1"/>
    <property type="gene ID" value="TraesLDM3D03G01822530"/>
</dbReference>
<dbReference type="InterPro" id="IPR012871">
    <property type="entry name" value="DUF1668_ORYSA"/>
</dbReference>
<name>A0A3B6GM06_WHEAT</name>
<accession>A0A3B6GM06</accession>
<dbReference type="EnsemblPlants" id="TraesCS3D02G096900.1">
    <property type="protein sequence ID" value="TraesCS3D02G096900.1.cds1"/>
    <property type="gene ID" value="TraesCS3D02G096900"/>
</dbReference>
<keyword evidence="3" id="KW-1185">Reference proteome</keyword>
<dbReference type="Proteomes" id="UP000019116">
    <property type="component" value="Chromosome 3D"/>
</dbReference>
<dbReference type="Gramene" id="TraesMAC3D03G01822840.1">
    <property type="protein sequence ID" value="TraesMAC3D03G01822840.1.CDS1"/>
    <property type="gene ID" value="TraesMAC3D03G01822840"/>
</dbReference>
<dbReference type="Gramene" id="TraesARI3D03G01856680.1">
    <property type="protein sequence ID" value="TraesARI3D03G01856680.1.CDS1"/>
    <property type="gene ID" value="TraesARI3D03G01856680"/>
</dbReference>
<sequence>MPFNGKAEYVPELGLWFGLSRRLPIAVDLSGVVRGEEPLPEKLRIWEDDDLPEEWQPNELCDSKIISLGSGRFFFADFFNDMKFALFTGMEVVYGNGNGNGANKDNFNYNSGNNGTGKDDGNNANNGSKGKGMIRGLPMIKHKSKRYMFKKQLSIEAVL</sequence>
<dbReference type="PANTHER" id="PTHR33085">
    <property type="entry name" value="OS12G0113100 PROTEIN-RELATED"/>
    <property type="match status" value="1"/>
</dbReference>
<feature type="region of interest" description="Disordered" evidence="1">
    <location>
        <begin position="105"/>
        <end position="133"/>
    </location>
</feature>
<reference evidence="2" key="2">
    <citation type="submission" date="2018-10" db="UniProtKB">
        <authorList>
            <consortium name="EnsemblPlants"/>
        </authorList>
    </citation>
    <scope>IDENTIFICATION</scope>
</reference>
<dbReference type="Gramene" id="TraesWEE_scaffold_035553_01G000900.1">
    <property type="protein sequence ID" value="TraesWEE_scaffold_035553_01G000900.1"/>
    <property type="gene ID" value="TraesWEE_scaffold_035553_01G000900"/>
</dbReference>
<protein>
    <submittedName>
        <fullName evidence="2">Uncharacterized protein</fullName>
    </submittedName>
</protein>
<dbReference type="Gramene" id="TraesCAD_scaffold_032862_01G000100.1">
    <property type="protein sequence ID" value="TraesCAD_scaffold_032862_01G000100.1"/>
    <property type="gene ID" value="TraesCAD_scaffold_032862_01G000100"/>
</dbReference>
<dbReference type="Pfam" id="PF07893">
    <property type="entry name" value="DUF1668"/>
    <property type="match status" value="1"/>
</dbReference>
<dbReference type="Gramene" id="TraesJUL3D03G01842480.1">
    <property type="protein sequence ID" value="TraesJUL3D03G01842480.1.CDS1"/>
    <property type="gene ID" value="TraesJUL3D03G01842480"/>
</dbReference>
<evidence type="ECO:0000256" key="1">
    <source>
        <dbReference type="SAM" id="MobiDB-lite"/>
    </source>
</evidence>
<dbReference type="Gramene" id="TraesCLE_scaffold_025122_01G000900.1">
    <property type="protein sequence ID" value="TraesCLE_scaffold_025122_01G000900.1"/>
    <property type="gene ID" value="TraesCLE_scaffold_025122_01G000900"/>
</dbReference>